<dbReference type="Proteomes" id="UP000708208">
    <property type="component" value="Unassembled WGS sequence"/>
</dbReference>
<evidence type="ECO:0000313" key="2">
    <source>
        <dbReference type="Proteomes" id="UP000708208"/>
    </source>
</evidence>
<accession>A0A8J2MAY2</accession>
<sequence>MQYQSNSSTVRLKRRDVLIETYGGHLDMKYLDINFLRLCSTFSPPLLVSIPFENGDVSRESELTTSSEILNMKERNTGTLVQSETRSSVQAFIDEMIYLDLAALPLIVEKITGLHSVKATSSEHLQVASYTPGGHFNAHVDAVSAVST</sequence>
<dbReference type="AlphaFoldDB" id="A0A8J2MAY2"/>
<organism evidence="1 2">
    <name type="scientific">Allacma fusca</name>
    <dbReference type="NCBI Taxonomy" id="39272"/>
    <lineage>
        <taxon>Eukaryota</taxon>
        <taxon>Metazoa</taxon>
        <taxon>Ecdysozoa</taxon>
        <taxon>Arthropoda</taxon>
        <taxon>Hexapoda</taxon>
        <taxon>Collembola</taxon>
        <taxon>Symphypleona</taxon>
        <taxon>Sminthuridae</taxon>
        <taxon>Allacma</taxon>
    </lineage>
</organism>
<proteinExistence type="predicted"/>
<keyword evidence="2" id="KW-1185">Reference proteome</keyword>
<name>A0A8J2MAY2_9HEXA</name>
<reference evidence="1" key="1">
    <citation type="submission" date="2021-06" db="EMBL/GenBank/DDBJ databases">
        <authorList>
            <person name="Hodson N. C."/>
            <person name="Mongue J. A."/>
            <person name="Jaron S. K."/>
        </authorList>
    </citation>
    <scope>NUCLEOTIDE SEQUENCE</scope>
</reference>
<evidence type="ECO:0000313" key="1">
    <source>
        <dbReference type="EMBL" id="CAG7836316.1"/>
    </source>
</evidence>
<gene>
    <name evidence="1" type="ORF">AFUS01_LOCUS45573</name>
</gene>
<dbReference type="EMBL" id="CAJVCH010570973">
    <property type="protein sequence ID" value="CAG7836316.1"/>
    <property type="molecule type" value="Genomic_DNA"/>
</dbReference>
<comment type="caution">
    <text evidence="1">The sequence shown here is derived from an EMBL/GenBank/DDBJ whole genome shotgun (WGS) entry which is preliminary data.</text>
</comment>
<protein>
    <submittedName>
        <fullName evidence="1">Uncharacterized protein</fullName>
    </submittedName>
</protein>